<dbReference type="EMBL" id="JAWCUI010000096">
    <property type="protein sequence ID" value="KAL1888274.1"/>
    <property type="molecule type" value="Genomic_DNA"/>
</dbReference>
<feature type="transmembrane region" description="Helical" evidence="6">
    <location>
        <begin position="163"/>
        <end position="187"/>
    </location>
</feature>
<comment type="caution">
    <text evidence="7">The sequence shown here is derived from an EMBL/GenBank/DDBJ whole genome shotgun (WGS) entry which is preliminary data.</text>
</comment>
<dbReference type="SUPFAM" id="SSF103473">
    <property type="entry name" value="MFS general substrate transporter"/>
    <property type="match status" value="1"/>
</dbReference>
<feature type="transmembrane region" description="Helical" evidence="6">
    <location>
        <begin position="394"/>
        <end position="414"/>
    </location>
</feature>
<feature type="transmembrane region" description="Helical" evidence="6">
    <location>
        <begin position="138"/>
        <end position="156"/>
    </location>
</feature>
<feature type="transmembrane region" description="Helical" evidence="6">
    <location>
        <begin position="89"/>
        <end position="106"/>
    </location>
</feature>
<evidence type="ECO:0000256" key="4">
    <source>
        <dbReference type="ARBA" id="ARBA00022989"/>
    </source>
</evidence>
<dbReference type="PANTHER" id="PTHR43791">
    <property type="entry name" value="PERMEASE-RELATED"/>
    <property type="match status" value="1"/>
</dbReference>
<protein>
    <recommendedName>
        <fullName evidence="9">Major facilitator superfamily (MFS) profile domain-containing protein</fullName>
    </recommendedName>
</protein>
<reference evidence="7 8" key="1">
    <citation type="journal article" date="2024" name="IMA Fungus">
        <title>IMA Genome - F19 : A genome assembly and annotation guide to empower mycologists, including annotated draft genome sequences of Ceratocystis pirilliformis, Diaporthe australafricana, Fusarium ophioides, Paecilomyces lecythidis, and Sporothrix stenoceras.</title>
        <authorList>
            <person name="Aylward J."/>
            <person name="Wilson A.M."/>
            <person name="Visagie C.M."/>
            <person name="Spraker J."/>
            <person name="Barnes I."/>
            <person name="Buitendag C."/>
            <person name="Ceriani C."/>
            <person name="Del Mar Angel L."/>
            <person name="du Plessis D."/>
            <person name="Fuchs T."/>
            <person name="Gasser K."/>
            <person name="Kramer D."/>
            <person name="Li W."/>
            <person name="Munsamy K."/>
            <person name="Piso A."/>
            <person name="Price J.L."/>
            <person name="Sonnekus B."/>
            <person name="Thomas C."/>
            <person name="van der Nest A."/>
            <person name="van Dijk A."/>
            <person name="van Heerden A."/>
            <person name="van Vuuren N."/>
            <person name="Yilmaz N."/>
            <person name="Duong T.A."/>
            <person name="van der Merwe N.A."/>
            <person name="Wingfield M.J."/>
            <person name="Wingfield B.D."/>
        </authorList>
    </citation>
    <scope>NUCLEOTIDE SEQUENCE [LARGE SCALE GENOMIC DNA]</scope>
    <source>
        <strain evidence="7 8">CMW 5346</strain>
    </source>
</reference>
<evidence type="ECO:0000256" key="2">
    <source>
        <dbReference type="ARBA" id="ARBA00022448"/>
    </source>
</evidence>
<dbReference type="Gene3D" id="1.20.1250.20">
    <property type="entry name" value="MFS general substrate transporter like domains"/>
    <property type="match status" value="2"/>
</dbReference>
<name>A0ABR3YLL0_9PEZI</name>
<feature type="transmembrane region" description="Helical" evidence="6">
    <location>
        <begin position="59"/>
        <end position="83"/>
    </location>
</feature>
<feature type="transmembrane region" description="Helical" evidence="6">
    <location>
        <begin position="335"/>
        <end position="357"/>
    </location>
</feature>
<dbReference type="Pfam" id="PF07690">
    <property type="entry name" value="MFS_1"/>
    <property type="match status" value="1"/>
</dbReference>
<keyword evidence="2" id="KW-0813">Transport</keyword>
<evidence type="ECO:0000313" key="8">
    <source>
        <dbReference type="Proteomes" id="UP001583186"/>
    </source>
</evidence>
<accession>A0ABR3YLL0</accession>
<feature type="transmembrane region" description="Helical" evidence="6">
    <location>
        <begin position="113"/>
        <end position="132"/>
    </location>
</feature>
<keyword evidence="8" id="KW-1185">Reference proteome</keyword>
<dbReference type="PANTHER" id="PTHR43791:SF36">
    <property type="entry name" value="TRANSPORTER, PUTATIVE (AFU_ORTHOLOGUE AFUA_6G08340)-RELATED"/>
    <property type="match status" value="1"/>
</dbReference>
<feature type="transmembrane region" description="Helical" evidence="6">
    <location>
        <begin position="457"/>
        <end position="479"/>
    </location>
</feature>
<evidence type="ECO:0000256" key="5">
    <source>
        <dbReference type="ARBA" id="ARBA00023136"/>
    </source>
</evidence>
<dbReference type="InterPro" id="IPR011701">
    <property type="entry name" value="MFS"/>
</dbReference>
<keyword evidence="4 6" id="KW-1133">Transmembrane helix</keyword>
<evidence type="ECO:0000313" key="7">
    <source>
        <dbReference type="EMBL" id="KAL1888274.1"/>
    </source>
</evidence>
<evidence type="ECO:0008006" key="9">
    <source>
        <dbReference type="Google" id="ProtNLM"/>
    </source>
</evidence>
<comment type="subcellular location">
    <subcellularLocation>
        <location evidence="1">Membrane</location>
        <topology evidence="1">Multi-pass membrane protein</topology>
    </subcellularLocation>
</comment>
<feature type="transmembrane region" description="Helical" evidence="6">
    <location>
        <begin position="426"/>
        <end position="445"/>
    </location>
</feature>
<feature type="transmembrane region" description="Helical" evidence="6">
    <location>
        <begin position="304"/>
        <end position="329"/>
    </location>
</feature>
<feature type="transmembrane region" description="Helical" evidence="6">
    <location>
        <begin position="364"/>
        <end position="382"/>
    </location>
</feature>
<dbReference type="InterPro" id="IPR036259">
    <property type="entry name" value="MFS_trans_sf"/>
</dbReference>
<keyword evidence="3 6" id="KW-0812">Transmembrane</keyword>
<feature type="transmembrane region" description="Helical" evidence="6">
    <location>
        <begin position="231"/>
        <end position="251"/>
    </location>
</feature>
<evidence type="ECO:0000256" key="1">
    <source>
        <dbReference type="ARBA" id="ARBA00004141"/>
    </source>
</evidence>
<evidence type="ECO:0000256" key="3">
    <source>
        <dbReference type="ARBA" id="ARBA00022692"/>
    </source>
</evidence>
<sequence>MSAKDINAPAHVEVESTPGIEKRLDAGGDDGLAFVLENGRDAWTEEEEKRVLRKIDFTVLPLMFVAALFLYADAQVFGTAAIFGMVQDLGLYTLSLVNGAVVLDLSRYSMASGIYYLGAVAGTYPLLLLAQRLPVGKFLGGFMLFIGTLAILTITCHNYAGILVLRFIFGFQSILTPLCIIITAMWWKTSEQPLRAGVWSAGAAIGNLCGQAIDLGAVHIGGVYAASPWKWLYVVLGSIALGLGAVVFAVFPAGPTTCWFLNDRERMIAVNRLLANNTGIHTKKVKREQILEVFKDPQTYCLSIFNFVFSFANSSLGSFGGLLATSFGYTATQALTLLMPASAVAIVSITISGIAINRFQNRRVLIAILFILPSIAGNALLWKASRTNKGALLAGLYMSAIFYGVLPATSALAAGNIAGHTKKTTLNSVTAIFAACGSFAGPWAYKGSEEARGYPTAQTVLMSLFAVCALTMGFLEFCYRRRNKIKAAKLAQLPAAARDPLMGFRDMTDLENPLFVYTT</sequence>
<dbReference type="Proteomes" id="UP001583186">
    <property type="component" value="Unassembled WGS sequence"/>
</dbReference>
<organism evidence="7 8">
    <name type="scientific">Sporothrix stenoceras</name>
    <dbReference type="NCBI Taxonomy" id="5173"/>
    <lineage>
        <taxon>Eukaryota</taxon>
        <taxon>Fungi</taxon>
        <taxon>Dikarya</taxon>
        <taxon>Ascomycota</taxon>
        <taxon>Pezizomycotina</taxon>
        <taxon>Sordariomycetes</taxon>
        <taxon>Sordariomycetidae</taxon>
        <taxon>Ophiostomatales</taxon>
        <taxon>Ophiostomataceae</taxon>
        <taxon>Sporothrix</taxon>
    </lineage>
</organism>
<proteinExistence type="predicted"/>
<keyword evidence="5 6" id="KW-0472">Membrane</keyword>
<evidence type="ECO:0000256" key="6">
    <source>
        <dbReference type="SAM" id="Phobius"/>
    </source>
</evidence>
<gene>
    <name evidence="7" type="ORF">Sste5346_009666</name>
</gene>